<evidence type="ECO:0000313" key="2">
    <source>
        <dbReference type="EMBL" id="GGE82107.1"/>
    </source>
</evidence>
<dbReference type="Proteomes" id="UP000605259">
    <property type="component" value="Unassembled WGS sequence"/>
</dbReference>
<sequence length="67" mass="8024">MSSKVLFWSDEKKAKKSLTGPSIFLVLLFIMKDMYSVRFGIMLHYCTYCIYKEIYILPLRIERTCFL</sequence>
<evidence type="ECO:0000256" key="1">
    <source>
        <dbReference type="SAM" id="Phobius"/>
    </source>
</evidence>
<comment type="caution">
    <text evidence="2">The sequence shown here is derived from an EMBL/GenBank/DDBJ whole genome shotgun (WGS) entry which is preliminary data.</text>
</comment>
<feature type="transmembrane region" description="Helical" evidence="1">
    <location>
        <begin position="18"/>
        <end position="35"/>
    </location>
</feature>
<keyword evidence="3" id="KW-1185">Reference proteome</keyword>
<dbReference type="EMBL" id="BMFK01000005">
    <property type="protein sequence ID" value="GGE82107.1"/>
    <property type="molecule type" value="Genomic_DNA"/>
</dbReference>
<protein>
    <submittedName>
        <fullName evidence="2">Uncharacterized protein</fullName>
    </submittedName>
</protein>
<keyword evidence="1" id="KW-0472">Membrane</keyword>
<organism evidence="2 3">
    <name type="scientific">Priestia taiwanensis</name>
    <dbReference type="NCBI Taxonomy" id="1347902"/>
    <lineage>
        <taxon>Bacteria</taxon>
        <taxon>Bacillati</taxon>
        <taxon>Bacillota</taxon>
        <taxon>Bacilli</taxon>
        <taxon>Bacillales</taxon>
        <taxon>Bacillaceae</taxon>
        <taxon>Priestia</taxon>
    </lineage>
</organism>
<proteinExistence type="predicted"/>
<keyword evidence="1" id="KW-1133">Transmembrane helix</keyword>
<reference evidence="2" key="2">
    <citation type="submission" date="2020-09" db="EMBL/GenBank/DDBJ databases">
        <authorList>
            <person name="Sun Q."/>
            <person name="Zhou Y."/>
        </authorList>
    </citation>
    <scope>NUCLEOTIDE SEQUENCE</scope>
    <source>
        <strain evidence="2">CGMCC 1.12698</strain>
    </source>
</reference>
<name>A0A917ESA2_9BACI</name>
<accession>A0A917ESA2</accession>
<keyword evidence="1" id="KW-0812">Transmembrane</keyword>
<dbReference type="AlphaFoldDB" id="A0A917ESA2"/>
<reference evidence="2" key="1">
    <citation type="journal article" date="2014" name="Int. J. Syst. Evol. Microbiol.">
        <title>Complete genome sequence of Corynebacterium casei LMG S-19264T (=DSM 44701T), isolated from a smear-ripened cheese.</title>
        <authorList>
            <consortium name="US DOE Joint Genome Institute (JGI-PGF)"/>
            <person name="Walter F."/>
            <person name="Albersmeier A."/>
            <person name="Kalinowski J."/>
            <person name="Ruckert C."/>
        </authorList>
    </citation>
    <scope>NUCLEOTIDE SEQUENCE</scope>
    <source>
        <strain evidence="2">CGMCC 1.12698</strain>
    </source>
</reference>
<evidence type="ECO:0000313" key="3">
    <source>
        <dbReference type="Proteomes" id="UP000605259"/>
    </source>
</evidence>
<gene>
    <name evidence="2" type="ORF">GCM10007140_34700</name>
</gene>